<proteinExistence type="predicted"/>
<organism evidence="1 2">
    <name type="scientific">Labilithrix luteola</name>
    <dbReference type="NCBI Taxonomy" id="1391654"/>
    <lineage>
        <taxon>Bacteria</taxon>
        <taxon>Pseudomonadati</taxon>
        <taxon>Myxococcota</taxon>
        <taxon>Polyangia</taxon>
        <taxon>Polyangiales</taxon>
        <taxon>Labilitrichaceae</taxon>
        <taxon>Labilithrix</taxon>
    </lineage>
</organism>
<gene>
    <name evidence="1" type="ORF">AKJ09_08835</name>
</gene>
<accession>A0A0K1Q913</accession>
<sequence>MASAIRAKRAFLATRADEAHEEEEHDENVVVVGEDEGSRSEFMGRSRRAKRKRRFSQIYHEVWRAAWLSACAYRLQLASP</sequence>
<evidence type="ECO:0000313" key="1">
    <source>
        <dbReference type="EMBL" id="AKV02172.1"/>
    </source>
</evidence>
<dbReference type="AlphaFoldDB" id="A0A0K1Q913"/>
<keyword evidence="2" id="KW-1185">Reference proteome</keyword>
<dbReference type="KEGG" id="llu:AKJ09_08835"/>
<evidence type="ECO:0000313" key="2">
    <source>
        <dbReference type="Proteomes" id="UP000064967"/>
    </source>
</evidence>
<reference evidence="1 2" key="1">
    <citation type="submission" date="2015-08" db="EMBL/GenBank/DDBJ databases">
        <authorList>
            <person name="Babu N.S."/>
            <person name="Beckwith C.J."/>
            <person name="Beseler K.G."/>
            <person name="Brison A."/>
            <person name="Carone J.V."/>
            <person name="Caskin T.P."/>
            <person name="Diamond M."/>
            <person name="Durham M.E."/>
            <person name="Foxe J.M."/>
            <person name="Go M."/>
            <person name="Henderson B.A."/>
            <person name="Jones I.B."/>
            <person name="McGettigan J.A."/>
            <person name="Micheletti S.J."/>
            <person name="Nasrallah M.E."/>
            <person name="Ortiz D."/>
            <person name="Piller C.R."/>
            <person name="Privatt S.R."/>
            <person name="Schneider S.L."/>
            <person name="Sharp S."/>
            <person name="Smith T.C."/>
            <person name="Stanton J.D."/>
            <person name="Ullery H.E."/>
            <person name="Wilson R.J."/>
            <person name="Serrano M.G."/>
            <person name="Buck G."/>
            <person name="Lee V."/>
            <person name="Wang Y."/>
            <person name="Carvalho R."/>
            <person name="Voegtly L."/>
            <person name="Shi R."/>
            <person name="Duckworth R."/>
            <person name="Johnson A."/>
            <person name="Loviza R."/>
            <person name="Walstead R."/>
            <person name="Shah Z."/>
            <person name="Kiflezghi M."/>
            <person name="Wade K."/>
            <person name="Ball S.L."/>
            <person name="Bradley K.W."/>
            <person name="Asai D.J."/>
            <person name="Bowman C.A."/>
            <person name="Russell D.A."/>
            <person name="Pope W.H."/>
            <person name="Jacobs-Sera D."/>
            <person name="Hendrix R.W."/>
            <person name="Hatfull G.F."/>
        </authorList>
    </citation>
    <scope>NUCLEOTIDE SEQUENCE [LARGE SCALE GENOMIC DNA]</scope>
    <source>
        <strain evidence="1 2">DSM 27648</strain>
    </source>
</reference>
<protein>
    <submittedName>
        <fullName evidence="1">Uncharacterized protein</fullName>
    </submittedName>
</protein>
<dbReference type="Proteomes" id="UP000064967">
    <property type="component" value="Chromosome"/>
</dbReference>
<name>A0A0K1Q913_9BACT</name>
<dbReference type="EMBL" id="CP012333">
    <property type="protein sequence ID" value="AKV02172.1"/>
    <property type="molecule type" value="Genomic_DNA"/>
</dbReference>